<gene>
    <name evidence="10" type="primary">ptx</name>
</gene>
<evidence type="ECO:0000256" key="8">
    <source>
        <dbReference type="PROSITE-ProRule" id="PRU01172"/>
    </source>
</evidence>
<comment type="function">
    <text evidence="1">Acts as a defensive agent. Recognizes blood group fucosylated oligosaccharides including A, B, H and Lewis B-type antigens. Does not recognize Lewis A antigen and has low affinity for monovalent haptens.</text>
</comment>
<evidence type="ECO:0000256" key="2">
    <source>
        <dbReference type="ARBA" id="ARBA00010147"/>
    </source>
</evidence>
<evidence type="ECO:0000259" key="9">
    <source>
        <dbReference type="PROSITE" id="PS51828"/>
    </source>
</evidence>
<accession>A0A6I8PYA8</accession>
<dbReference type="InterPro" id="IPR008979">
    <property type="entry name" value="Galactose-bd-like_sf"/>
</dbReference>
<dbReference type="Xenbase" id="XB-GENE-5878543">
    <property type="gene designation" value="ptx"/>
</dbReference>
<dbReference type="SMART" id="SM00607">
    <property type="entry name" value="FTP"/>
    <property type="match status" value="5"/>
</dbReference>
<sequence>MCVQTTGSLIPFSLWLCAMEYINAKVSRILLELRDIQSTATELSNMASSIFFILLYLASICAQHNGVDAWSPPKDGIYVQPAPNVALGGITSQSSTMAYYGNPRNANDGSLANNYLRSQCSYTKKETDPWWMVDLQKPYQILSVAVTNRVLECCKERLFGAEIHIGNNPEQGGKLNPRCGVISSIESGETLSFSCQGMVGQYVSINIPGREEHLILCEVQVFGLPVSSSDDEAATPKDLETPKGAPNVAVKGIAQQSSLYNMYGEPKNAIDGSLASNYLFIECAGTSEQEDPWWMVDLKATHKIYTIAVTNRGDCCADRINNAEIRIGDSNDAGGKQNPICGVIKSVANGETLAFECNGMKGQYVTIFIPGNKTSLTVCEVQVFGLPSEAVDTETSLVPEDDSFDLADAFKDLFDLWRDDEDDYYSLEFPTEPTHGENLAFRGISSQSSTYDHFGNAENAIDGSSSTRYMSGHCSHTDLDIEPWWRVDLTDTYNVTMVKITNRGDCCNDRINGAEIRIGTAPEKGGTKNPRCAKIASMGLGQTETFSCGMIGRYVTVTIPGKAAYLTICEVKVFGDQISGNYTSIPISPDSEEIEEQQAATELRNMLKHSDAAPNVALHGAAYQSSTAEKGDAKNAVDGKLWNQDPAKQCAQTTVETDPWWTVDLNSVHKVFSIAVTNRGDGHSEGLDGVEIRLGESAFSWKKNPVCGTVSKIGLGETFSFNCNGMEGRFVTIVLPGSEKSLTLCEVQVFGLPEETPYEEWNGDFEQQKENHGAKNVAPQGIPYQSSYYGQRGQAKRAIDGSLSSNYMEGDCSHTNKQIQPWWQLDMRGKMRVHSVAITNRGDCCRERINGAEIRIGNSKEDGGINNPRCGVVFKMDYEETLSFNCKGMEGRYVTVTIPDRMEFLTLCEVQVFADPLEAIIEEDKPEPPYIIEPDVEISNINMDLTNTSLMFPKESDTNFVNLLPDKAMSLRAFTLCMKLLLNVPENRETILFSYRTLHYDELNLWIERDGRIGLYMSGDGLIFPRMKFKDEWNHLCVTWESKRGRTELWMNGRRSATKVYRRKHTVRSGGLVLLGQDQDSFGGGFDKTQSYLGQIKDLQMWTKVLPLRSLKSLFKGREIQNGNIFDWSSLSYIVRGNVTIV</sequence>
<dbReference type="Gene3D" id="2.60.120.260">
    <property type="entry name" value="Galactose-binding domain-like"/>
    <property type="match status" value="5"/>
</dbReference>
<evidence type="ECO:0000256" key="1">
    <source>
        <dbReference type="ARBA" id="ARBA00002219"/>
    </source>
</evidence>
<dbReference type="PANTHER" id="PTHR45713">
    <property type="entry name" value="FTP DOMAIN-CONTAINING PROTEIN"/>
    <property type="match status" value="1"/>
</dbReference>
<evidence type="ECO:0000313" key="10">
    <source>
        <dbReference type="Ensembl" id="ENSXETP00000061024"/>
    </source>
</evidence>
<keyword evidence="7" id="KW-1015">Disulfide bond</keyword>
<dbReference type="PRINTS" id="PR00895">
    <property type="entry name" value="PENTAXIN"/>
</dbReference>
<proteinExistence type="inferred from homology"/>
<name>A0A6I8PYA8_XENTR</name>
<keyword evidence="5" id="KW-0430">Lectin</keyword>
<feature type="domain" description="Pentraxin (PTX)" evidence="9">
    <location>
        <begin position="946"/>
        <end position="1142"/>
    </location>
</feature>
<dbReference type="InParanoid" id="A0A6I8PYA8"/>
<evidence type="ECO:0000256" key="7">
    <source>
        <dbReference type="ARBA" id="ARBA00023157"/>
    </source>
</evidence>
<evidence type="ECO:0000256" key="3">
    <source>
        <dbReference type="ARBA" id="ARBA00011233"/>
    </source>
</evidence>
<comment type="caution">
    <text evidence="8">Lacks conserved residue(s) required for the propagation of feature annotation.</text>
</comment>
<evidence type="ECO:0000256" key="4">
    <source>
        <dbReference type="ARBA" id="ARBA00022723"/>
    </source>
</evidence>
<reference evidence="10" key="2">
    <citation type="submission" date="2020-05" db="UniProtKB">
        <authorList>
            <consortium name="Ensembl"/>
        </authorList>
    </citation>
    <scope>IDENTIFICATION</scope>
</reference>
<dbReference type="InterPro" id="IPR001759">
    <property type="entry name" value="PTX_dom"/>
</dbReference>
<dbReference type="PANTHER" id="PTHR45713:SF20">
    <property type="entry name" value="FUCOLECTIN TACHYLECTIN-4 PENTRAXIN-1 DOMAIN-CONTAINING PROTEIN"/>
    <property type="match status" value="1"/>
</dbReference>
<keyword evidence="6" id="KW-0106">Calcium</keyword>
<dbReference type="InterPro" id="IPR051941">
    <property type="entry name" value="BG_Antigen-Binding_Lectin"/>
</dbReference>
<dbReference type="Pfam" id="PF00354">
    <property type="entry name" value="Pentaxin"/>
    <property type="match status" value="1"/>
</dbReference>
<dbReference type="Bgee" id="ENSXETG00000002769">
    <property type="expression patterns" value="Expressed in liver and 6 other cell types or tissues"/>
</dbReference>
<keyword evidence="4" id="KW-0479">Metal-binding</keyword>
<dbReference type="SMART" id="SM00159">
    <property type="entry name" value="PTX"/>
    <property type="match status" value="1"/>
</dbReference>
<organism evidence="10">
    <name type="scientific">Xenopus tropicalis</name>
    <name type="common">Western clawed frog</name>
    <name type="synonym">Silurana tropicalis</name>
    <dbReference type="NCBI Taxonomy" id="8364"/>
    <lineage>
        <taxon>Eukaryota</taxon>
        <taxon>Metazoa</taxon>
        <taxon>Chordata</taxon>
        <taxon>Craniata</taxon>
        <taxon>Vertebrata</taxon>
        <taxon>Euteleostomi</taxon>
        <taxon>Amphibia</taxon>
        <taxon>Batrachia</taxon>
        <taxon>Anura</taxon>
        <taxon>Pipoidea</taxon>
        <taxon>Pipidae</taxon>
        <taxon>Xenopodinae</taxon>
        <taxon>Xenopus</taxon>
        <taxon>Silurana</taxon>
    </lineage>
</organism>
<dbReference type="CDD" id="cd00152">
    <property type="entry name" value="PTX"/>
    <property type="match status" value="1"/>
</dbReference>
<dbReference type="GO" id="GO:0042806">
    <property type="term" value="F:fucose binding"/>
    <property type="evidence" value="ECO:0007669"/>
    <property type="project" value="UniProtKB-ARBA"/>
</dbReference>
<dbReference type="Pfam" id="PF22633">
    <property type="entry name" value="F5_F8_type_C_2"/>
    <property type="match status" value="5"/>
</dbReference>
<dbReference type="AlphaFoldDB" id="A0A6I8PYA8"/>
<reference evidence="10" key="1">
    <citation type="journal article" date="2010" name="Science">
        <title>The genome of the Western clawed frog Xenopus tropicalis.</title>
        <authorList>
            <person name="Hellsten U."/>
            <person name="Harland R.M."/>
            <person name="Gilchrist M.J."/>
            <person name="Hendrix D."/>
            <person name="Jurka J."/>
            <person name="Kapitonov V."/>
            <person name="Ovcharenko I."/>
            <person name="Putnam N.H."/>
            <person name="Shu S."/>
            <person name="Taher L."/>
            <person name="Blitz I.L."/>
            <person name="Blumberg B."/>
            <person name="Dichmann D.S."/>
            <person name="Dubchak I."/>
            <person name="Amaya E."/>
            <person name="Detter J.C."/>
            <person name="Fletcher R."/>
            <person name="Gerhard D.S."/>
            <person name="Goodstein D."/>
            <person name="Graves T."/>
            <person name="Grigoriev I.V."/>
            <person name="Grimwood J."/>
            <person name="Kawashima T."/>
            <person name="Lindquist E."/>
            <person name="Lucas S.M."/>
            <person name="Mead P.E."/>
            <person name="Mitros T."/>
            <person name="Ogino H."/>
            <person name="Ohta Y."/>
            <person name="Poliakov A.V."/>
            <person name="Pollet N."/>
            <person name="Robert J."/>
            <person name="Salamov A."/>
            <person name="Sater A.K."/>
            <person name="Schmutz J."/>
            <person name="Terry A."/>
            <person name="Vize P.D."/>
            <person name="Warren W.C."/>
            <person name="Wells D."/>
            <person name="Wills A."/>
            <person name="Wilson R.K."/>
            <person name="Zimmerman L.B."/>
            <person name="Zorn A.M."/>
            <person name="Grainger R."/>
            <person name="Grammer T."/>
            <person name="Khokha M.K."/>
            <person name="Richardson P.M."/>
            <person name="Rokhsar D.S."/>
        </authorList>
    </citation>
    <scope>NUCLEOTIDE SEQUENCE [LARGE SCALE GENOMIC DNA]</scope>
    <source>
        <strain evidence="10">Nigerian</strain>
    </source>
</reference>
<comment type="similarity">
    <text evidence="2">Belongs to the fucolectin family.</text>
</comment>
<dbReference type="GO" id="GO:0001868">
    <property type="term" value="P:regulation of complement activation, lectin pathway"/>
    <property type="evidence" value="ECO:0007669"/>
    <property type="project" value="UniProtKB-ARBA"/>
</dbReference>
<dbReference type="Ensembl" id="ENSXETT00000063769">
    <property type="protein sequence ID" value="ENSXETP00000061024"/>
    <property type="gene ID" value="ENSXETG00000002769"/>
</dbReference>
<dbReference type="SUPFAM" id="SSF49899">
    <property type="entry name" value="Concanavalin A-like lectins/glucanases"/>
    <property type="match status" value="1"/>
</dbReference>
<dbReference type="InterPro" id="IPR030476">
    <property type="entry name" value="Pentaxin_CS"/>
</dbReference>
<dbReference type="PROSITE" id="PS00289">
    <property type="entry name" value="PTX_1"/>
    <property type="match status" value="1"/>
</dbReference>
<dbReference type="GO" id="GO:0010185">
    <property type="term" value="P:regulation of cellular defense response"/>
    <property type="evidence" value="ECO:0007669"/>
    <property type="project" value="UniProtKB-ARBA"/>
</dbReference>
<dbReference type="InterPro" id="IPR013320">
    <property type="entry name" value="ConA-like_dom_sf"/>
</dbReference>
<dbReference type="GO" id="GO:0046872">
    <property type="term" value="F:metal ion binding"/>
    <property type="evidence" value="ECO:0007669"/>
    <property type="project" value="UniProtKB-KW"/>
</dbReference>
<dbReference type="SUPFAM" id="SSF49785">
    <property type="entry name" value="Galactose-binding domain-like"/>
    <property type="match status" value="5"/>
</dbReference>
<evidence type="ECO:0000256" key="5">
    <source>
        <dbReference type="ARBA" id="ARBA00022734"/>
    </source>
</evidence>
<dbReference type="PROSITE" id="PS51828">
    <property type="entry name" value="PTX_2"/>
    <property type="match status" value="1"/>
</dbReference>
<dbReference type="InterPro" id="IPR006585">
    <property type="entry name" value="FTP1"/>
</dbReference>
<evidence type="ECO:0000256" key="6">
    <source>
        <dbReference type="ARBA" id="ARBA00022837"/>
    </source>
</evidence>
<dbReference type="Gene3D" id="2.60.120.200">
    <property type="match status" value="1"/>
</dbReference>
<protein>
    <submittedName>
        <fullName evidence="10">Pentraxin</fullName>
    </submittedName>
</protein>
<comment type="subunit">
    <text evidence="3">Homotrimer.</text>
</comment>
<dbReference type="GeneTree" id="ENSGT01060000248575"/>